<name>A0ABR7Q3D0_9FLAO</name>
<sequence length="32" mass="3640">MLEKFQQLTKEQMNAVYGGAQDVADIDRTQPN</sequence>
<accession>A0ABR7Q3D0</accession>
<dbReference type="EMBL" id="JACGWS010000001">
    <property type="protein sequence ID" value="MBC8753047.1"/>
    <property type="molecule type" value="Genomic_DNA"/>
</dbReference>
<evidence type="ECO:0000313" key="1">
    <source>
        <dbReference type="EMBL" id="MBC8753047.1"/>
    </source>
</evidence>
<gene>
    <name evidence="1" type="ORF">H2O64_00080</name>
</gene>
<dbReference type="InterPro" id="IPR010133">
    <property type="entry name" value="Bacteriocin_signal_seq"/>
</dbReference>
<keyword evidence="2" id="KW-1185">Reference proteome</keyword>
<proteinExistence type="predicted"/>
<protein>
    <submittedName>
        <fullName evidence="1">Bacteriocin</fullName>
    </submittedName>
</protein>
<organism evidence="1 2">
    <name type="scientific">Kordia aestuariivivens</name>
    <dbReference type="NCBI Taxonomy" id="2759037"/>
    <lineage>
        <taxon>Bacteria</taxon>
        <taxon>Pseudomonadati</taxon>
        <taxon>Bacteroidota</taxon>
        <taxon>Flavobacteriia</taxon>
        <taxon>Flavobacteriales</taxon>
        <taxon>Flavobacteriaceae</taxon>
        <taxon>Kordia</taxon>
    </lineage>
</organism>
<dbReference type="Proteomes" id="UP000619238">
    <property type="component" value="Unassembled WGS sequence"/>
</dbReference>
<evidence type="ECO:0000313" key="2">
    <source>
        <dbReference type="Proteomes" id="UP000619238"/>
    </source>
</evidence>
<dbReference type="RefSeq" id="WP_187560096.1">
    <property type="nucleotide sequence ID" value="NZ_JACGWS010000001.1"/>
</dbReference>
<comment type="caution">
    <text evidence="1">The sequence shown here is derived from an EMBL/GenBank/DDBJ whole genome shotgun (WGS) entry which is preliminary data.</text>
</comment>
<reference evidence="1 2" key="1">
    <citation type="submission" date="2020-07" db="EMBL/GenBank/DDBJ databases">
        <title>Description of Kordia aestuariivivens sp. nov., isolated from a tidal flat.</title>
        <authorList>
            <person name="Park S."/>
            <person name="Yoon J.-H."/>
        </authorList>
    </citation>
    <scope>NUCLEOTIDE SEQUENCE [LARGE SCALE GENOMIC DNA]</scope>
    <source>
        <strain evidence="1 2">YSTF-M3</strain>
    </source>
</reference>
<dbReference type="NCBIfam" id="TIGR01847">
    <property type="entry name" value="bacteriocin_sig"/>
    <property type="match status" value="1"/>
</dbReference>